<dbReference type="HOGENOM" id="CLU_1429292_0_0_1"/>
<dbReference type="AlphaFoldDB" id="K1Q060"/>
<name>K1Q060_MAGGI</name>
<keyword evidence="1" id="KW-0805">Transcription regulation</keyword>
<dbReference type="GO" id="GO:0005634">
    <property type="term" value="C:nucleus"/>
    <property type="evidence" value="ECO:0007669"/>
    <property type="project" value="TreeGrafter"/>
</dbReference>
<dbReference type="SMART" id="SM00338">
    <property type="entry name" value="BRLZ"/>
    <property type="match status" value="1"/>
</dbReference>
<evidence type="ECO:0000256" key="4">
    <source>
        <dbReference type="SAM" id="Coils"/>
    </source>
</evidence>
<accession>K1Q060</accession>
<evidence type="ECO:0000256" key="3">
    <source>
        <dbReference type="ARBA" id="ARBA00023163"/>
    </source>
</evidence>
<evidence type="ECO:0000256" key="1">
    <source>
        <dbReference type="ARBA" id="ARBA00023015"/>
    </source>
</evidence>
<dbReference type="EMBL" id="JH817210">
    <property type="protein sequence ID" value="EKC29857.1"/>
    <property type="molecule type" value="Genomic_DNA"/>
</dbReference>
<gene>
    <name evidence="6" type="ORF">CGI_10026191</name>
</gene>
<evidence type="ECO:0000313" key="6">
    <source>
        <dbReference type="EMBL" id="EKC29857.1"/>
    </source>
</evidence>
<dbReference type="InParanoid" id="K1Q060"/>
<dbReference type="Pfam" id="PF00170">
    <property type="entry name" value="bZIP_1"/>
    <property type="match status" value="1"/>
</dbReference>
<dbReference type="GO" id="GO:0000978">
    <property type="term" value="F:RNA polymerase II cis-regulatory region sequence-specific DNA binding"/>
    <property type="evidence" value="ECO:0007669"/>
    <property type="project" value="TreeGrafter"/>
</dbReference>
<dbReference type="InterPro" id="IPR004827">
    <property type="entry name" value="bZIP"/>
</dbReference>
<keyword evidence="3" id="KW-0804">Transcription</keyword>
<feature type="region of interest" description="Disordered" evidence="5">
    <location>
        <begin position="77"/>
        <end position="106"/>
    </location>
</feature>
<sequence length="190" mass="21756">MFAQAQGRHTYVISRESSCVGPGTSDDKMQEVNVNVNLDSEVVRASAEAQASGRLTPLIKVELWSKIQARRLSEGKEEMAVQFSPPQTTPMTEEEEEKCKKRKECNKEAAQRCRERKKEKQKNDEKELTSLLLRNEELKDTIKNLEEEMVFYQGMLSIQTSNQIETGPASPEQQVPGLWTVEEDFLEQYL</sequence>
<dbReference type="InterPro" id="IPR000837">
    <property type="entry name" value="AP-1"/>
</dbReference>
<dbReference type="PROSITE" id="PS50217">
    <property type="entry name" value="BZIP"/>
    <property type="match status" value="1"/>
</dbReference>
<keyword evidence="4" id="KW-0175">Coiled coil</keyword>
<dbReference type="GO" id="GO:0000981">
    <property type="term" value="F:DNA-binding transcription factor activity, RNA polymerase II-specific"/>
    <property type="evidence" value="ECO:0007669"/>
    <property type="project" value="TreeGrafter"/>
</dbReference>
<dbReference type="PANTHER" id="PTHR23351">
    <property type="entry name" value="FOS TRANSCRIPTION FACTOR-RELATED"/>
    <property type="match status" value="1"/>
</dbReference>
<evidence type="ECO:0000256" key="5">
    <source>
        <dbReference type="SAM" id="MobiDB-lite"/>
    </source>
</evidence>
<feature type="coiled-coil region" evidence="4">
    <location>
        <begin position="121"/>
        <end position="155"/>
    </location>
</feature>
<dbReference type="Gene3D" id="1.20.5.170">
    <property type="match status" value="1"/>
</dbReference>
<dbReference type="InterPro" id="IPR046347">
    <property type="entry name" value="bZIP_sf"/>
</dbReference>
<organism evidence="6">
    <name type="scientific">Magallana gigas</name>
    <name type="common">Pacific oyster</name>
    <name type="synonym">Crassostrea gigas</name>
    <dbReference type="NCBI Taxonomy" id="29159"/>
    <lineage>
        <taxon>Eukaryota</taxon>
        <taxon>Metazoa</taxon>
        <taxon>Spiralia</taxon>
        <taxon>Lophotrochozoa</taxon>
        <taxon>Mollusca</taxon>
        <taxon>Bivalvia</taxon>
        <taxon>Autobranchia</taxon>
        <taxon>Pteriomorphia</taxon>
        <taxon>Ostreida</taxon>
        <taxon>Ostreoidea</taxon>
        <taxon>Ostreidae</taxon>
        <taxon>Magallana</taxon>
    </lineage>
</organism>
<keyword evidence="2" id="KW-0238">DNA-binding</keyword>
<proteinExistence type="predicted"/>
<dbReference type="SUPFAM" id="SSF57959">
    <property type="entry name" value="Leucine zipper domain"/>
    <property type="match status" value="1"/>
</dbReference>
<evidence type="ECO:0000256" key="2">
    <source>
        <dbReference type="ARBA" id="ARBA00023125"/>
    </source>
</evidence>
<protein>
    <submittedName>
        <fullName evidence="6">Uncharacterized protein</fullName>
    </submittedName>
</protein>
<reference evidence="6" key="1">
    <citation type="journal article" date="2012" name="Nature">
        <title>The oyster genome reveals stress adaptation and complexity of shell formation.</title>
        <authorList>
            <person name="Zhang G."/>
            <person name="Fang X."/>
            <person name="Guo X."/>
            <person name="Li L."/>
            <person name="Luo R."/>
            <person name="Xu F."/>
            <person name="Yang P."/>
            <person name="Zhang L."/>
            <person name="Wang X."/>
            <person name="Qi H."/>
            <person name="Xiong Z."/>
            <person name="Que H."/>
            <person name="Xie Y."/>
            <person name="Holland P.W."/>
            <person name="Paps J."/>
            <person name="Zhu Y."/>
            <person name="Wu F."/>
            <person name="Chen Y."/>
            <person name="Wang J."/>
            <person name="Peng C."/>
            <person name="Meng J."/>
            <person name="Yang L."/>
            <person name="Liu J."/>
            <person name="Wen B."/>
            <person name="Zhang N."/>
            <person name="Huang Z."/>
            <person name="Zhu Q."/>
            <person name="Feng Y."/>
            <person name="Mount A."/>
            <person name="Hedgecock D."/>
            <person name="Xu Z."/>
            <person name="Liu Y."/>
            <person name="Domazet-Loso T."/>
            <person name="Du Y."/>
            <person name="Sun X."/>
            <person name="Zhang S."/>
            <person name="Liu B."/>
            <person name="Cheng P."/>
            <person name="Jiang X."/>
            <person name="Li J."/>
            <person name="Fan D."/>
            <person name="Wang W."/>
            <person name="Fu W."/>
            <person name="Wang T."/>
            <person name="Wang B."/>
            <person name="Zhang J."/>
            <person name="Peng Z."/>
            <person name="Li Y."/>
            <person name="Li N."/>
            <person name="Wang J."/>
            <person name="Chen M."/>
            <person name="He Y."/>
            <person name="Tan F."/>
            <person name="Song X."/>
            <person name="Zheng Q."/>
            <person name="Huang R."/>
            <person name="Yang H."/>
            <person name="Du X."/>
            <person name="Chen L."/>
            <person name="Yang M."/>
            <person name="Gaffney P.M."/>
            <person name="Wang S."/>
            <person name="Luo L."/>
            <person name="She Z."/>
            <person name="Ming Y."/>
            <person name="Huang W."/>
            <person name="Zhang S."/>
            <person name="Huang B."/>
            <person name="Zhang Y."/>
            <person name="Qu T."/>
            <person name="Ni P."/>
            <person name="Miao G."/>
            <person name="Wang J."/>
            <person name="Wang Q."/>
            <person name="Steinberg C.E."/>
            <person name="Wang H."/>
            <person name="Li N."/>
            <person name="Qian L."/>
            <person name="Zhang G."/>
            <person name="Li Y."/>
            <person name="Yang H."/>
            <person name="Liu X."/>
            <person name="Wang J."/>
            <person name="Yin Y."/>
            <person name="Wang J."/>
        </authorList>
    </citation>
    <scope>NUCLEOTIDE SEQUENCE [LARGE SCALE GENOMIC DNA]</scope>
    <source>
        <strain evidence="6">05x7-T-G4-1.051#20</strain>
    </source>
</reference>
<dbReference type="PANTHER" id="PTHR23351:SF24">
    <property type="entry name" value="ACTIVATING TRANSCRIPTION FACTOR 3-RELATED"/>
    <property type="match status" value="1"/>
</dbReference>